<name>A0A3B0WPR1_9ZZZZ</name>
<protein>
    <submittedName>
        <fullName evidence="2">Uncharacterized protein</fullName>
    </submittedName>
</protein>
<dbReference type="AlphaFoldDB" id="A0A3B0WPR1"/>
<sequence>MNIALSTLLLFLFLLPGILYRRTYYSEEFSKEYFKTTFFGIFTSTFIPSLIFHTIWYYLANAFGYKVDLLILFDLFSKMPAKESILNIESYSLSIVIYNLSLFLTSILLGYLSKQLIRNCKWDRKYKQFRFQNSWHYILTGEFFDFPRSNFSLENDSVEAIEFIYVNILIDIDDAYLYDGILVDYELSKDGGLETITLKNCERRLLKSDCDIPVEGEKSKNPNKYPIDGHMLLFKYDEIKNINFSYYKLQEEEKENSFKPVLVG</sequence>
<reference evidence="2" key="1">
    <citation type="submission" date="2018-06" db="EMBL/GenBank/DDBJ databases">
        <authorList>
            <person name="Zhirakovskaya E."/>
        </authorList>
    </citation>
    <scope>NUCLEOTIDE SEQUENCE</scope>
</reference>
<organism evidence="2">
    <name type="scientific">hydrothermal vent metagenome</name>
    <dbReference type="NCBI Taxonomy" id="652676"/>
    <lineage>
        <taxon>unclassified sequences</taxon>
        <taxon>metagenomes</taxon>
        <taxon>ecological metagenomes</taxon>
    </lineage>
</organism>
<evidence type="ECO:0000256" key="1">
    <source>
        <dbReference type="SAM" id="Phobius"/>
    </source>
</evidence>
<gene>
    <name evidence="2" type="ORF">MNBD_GAMMA03-1428</name>
</gene>
<keyword evidence="1" id="KW-1133">Transmembrane helix</keyword>
<dbReference type="EMBL" id="UOFC01000092">
    <property type="protein sequence ID" value="VAW46246.1"/>
    <property type="molecule type" value="Genomic_DNA"/>
</dbReference>
<keyword evidence="1" id="KW-0472">Membrane</keyword>
<keyword evidence="1" id="KW-0812">Transmembrane</keyword>
<accession>A0A3B0WPR1</accession>
<evidence type="ECO:0000313" key="2">
    <source>
        <dbReference type="EMBL" id="VAW46246.1"/>
    </source>
</evidence>
<proteinExistence type="predicted"/>
<feature type="transmembrane region" description="Helical" evidence="1">
    <location>
        <begin position="37"/>
        <end position="59"/>
    </location>
</feature>
<feature type="transmembrane region" description="Helical" evidence="1">
    <location>
        <begin position="91"/>
        <end position="112"/>
    </location>
</feature>